<reference evidence="1" key="1">
    <citation type="journal article" date="2016" name="Sci. Rep.">
        <title>Genomics of high molecular weight plasmids isolated from an on-farm biopurification system.</title>
        <authorList>
            <person name="Martini M.C."/>
            <person name="Wibberg D."/>
            <person name="Lozano M."/>
            <person name="Torres Tejerizo G."/>
            <person name="Albicoro F.J."/>
            <person name="Jaenicke S."/>
            <person name="van Elsas J.D."/>
            <person name="Petroni A."/>
            <person name="Garcillan-Barcia M.P."/>
            <person name="de la Cruz F."/>
            <person name="Schluter A."/>
            <person name="Puhler A."/>
            <person name="Pistorio M."/>
            <person name="Lagares A."/>
            <person name="Del Papa M.F."/>
        </authorList>
    </citation>
    <scope>NUCLEOTIDE SEQUENCE</scope>
    <source>
        <plasmid evidence="1">pMC2</plasmid>
    </source>
</reference>
<keyword evidence="1" id="KW-0614">Plasmid</keyword>
<dbReference type="EMBL" id="LT158602">
    <property type="protein sequence ID" value="CVK35504.1"/>
    <property type="molecule type" value="Genomic_DNA"/>
</dbReference>
<evidence type="ECO:0000313" key="1">
    <source>
        <dbReference type="EMBL" id="CVK35504.1"/>
    </source>
</evidence>
<accession>A0A1A7GDT3</accession>
<protein>
    <submittedName>
        <fullName evidence="1">Uncharacterized protein</fullName>
    </submittedName>
</protein>
<dbReference type="AlphaFoldDB" id="A0A1A7GDT3"/>
<gene>
    <name evidence="1" type="ORF">MCM2015_pMC2_12</name>
</gene>
<name>A0A1A7GDT3_9ZZZZ</name>
<sequence>MKNIRHTISLLIGIFFALKVSAFELKGLTLGASTSPDQVSSAMGVKCGEGANGMQVCNGPTTIGGVWGSVNIVISPTKQLQRIQFSFDEDSFDTLAEAFTEKYGKPKIERSVAQNAFGAKFNQTALTWSEVGGNQIHLSKNLTKRGSAFIWFSTKNDREMLGTSRKANKDDL</sequence>
<organism evidence="1">
    <name type="scientific">biofilter metagenome</name>
    <dbReference type="NCBI Taxonomy" id="1070537"/>
    <lineage>
        <taxon>unclassified sequences</taxon>
        <taxon>metagenomes</taxon>
        <taxon>ecological metagenomes</taxon>
    </lineage>
</organism>
<geneLocation type="plasmid" evidence="1">
    <name>pMC2</name>
</geneLocation>
<proteinExistence type="predicted"/>